<feature type="compositionally biased region" description="Polar residues" evidence="2">
    <location>
        <begin position="431"/>
        <end position="441"/>
    </location>
</feature>
<feature type="compositionally biased region" description="Basic residues" evidence="2">
    <location>
        <begin position="798"/>
        <end position="808"/>
    </location>
</feature>
<feature type="region of interest" description="Disordered" evidence="2">
    <location>
        <begin position="114"/>
        <end position="174"/>
    </location>
</feature>
<proteinExistence type="predicted"/>
<evidence type="ECO:0000256" key="2">
    <source>
        <dbReference type="SAM" id="MobiDB-lite"/>
    </source>
</evidence>
<feature type="compositionally biased region" description="Basic and acidic residues" evidence="2">
    <location>
        <begin position="613"/>
        <end position="625"/>
    </location>
</feature>
<feature type="region of interest" description="Disordered" evidence="2">
    <location>
        <begin position="613"/>
        <end position="657"/>
    </location>
</feature>
<feature type="compositionally biased region" description="Polar residues" evidence="2">
    <location>
        <begin position="811"/>
        <end position="829"/>
    </location>
</feature>
<feature type="compositionally biased region" description="Low complexity" evidence="2">
    <location>
        <begin position="162"/>
        <end position="171"/>
    </location>
</feature>
<feature type="region of interest" description="Disordered" evidence="2">
    <location>
        <begin position="196"/>
        <end position="231"/>
    </location>
</feature>
<feature type="compositionally biased region" description="Basic and acidic residues" evidence="2">
    <location>
        <begin position="571"/>
        <end position="588"/>
    </location>
</feature>
<keyword evidence="4" id="KW-1185">Reference proteome</keyword>
<feature type="compositionally biased region" description="Polar residues" evidence="2">
    <location>
        <begin position="727"/>
        <end position="748"/>
    </location>
</feature>
<sequence>MATHAFTAHGADPRPGAVTPTSMTYRPMAGSPTLTNPDMILPDYDFPDSPHDRSESPLMMWNNTHIGDMQFHLPPSQNSFIAGPLTPSTPIIYGNGTMLSDIGEVTEVESVVGRGPRGLRRGSSHLSVPSDDDALLRSSPTMGLPQIKTKSQIASRERRSSIESTSTVTTQGRNAPFADFDDAVSVDDINFQGDDEESMASSYVEGTPTQEPGAARRTVRQVSGGDRFSTSSISDRAEQILANAKKRLTTMEGNLSRARSSLYYTPMSDGSTPSPPIVRPSTSLRDPTIPSSSGHSRMLSDSSFHNDMPGYPTRSASALGAAGGYRQPLTSSRSADALGSGDAGSGRRPQHHPLDISLEPLSEDEDLESPNSNYYSNLRSPTFGYVTDKEITRSVSVAQMRDLKGQMMDLKGKISSLKEQARADSMKRRSLQSLRTPSPFTHSRWDQGIIEKGGVKSPGLENGSWQAPASWNAGLAPADFGVEKTRPSYEEIAAAEAAAENDGVPGILYEPAAVNLAESEVINGAGSSQSEQTERGFVVKEEQEIKIEQKTEDTQDHKEKCVVKEECDVKAERDTKEEHDVKEEHDAQQQEVGMVEQVKEDEQLFEEATLRVAEDDWEENEKPAEAEQDEVVSVDEVTEEEQDGDYSDYESESGESLYHDTVQHAVSHEDREDAFDYEHFFLHSAMGTISQQRLGRRDSSSSFSSEDSVETTRGPVLDRQRKRRSSIDTMSSVNSFATATEGRSSRTSTLEDETKETAIETPDLSDCSDGPTTSKRTTFGGFEFPRTKHASGDFQQGHPRRTAVVHRPTHSENVTSHRPSISSFESTGTNRSFPLVNRSKINGGVLTPEGSPDLESKRPPVSIVRGVTGVYGKEASESEDEQTAAVRLLPKEDQVLVEKLVASLGRCVLGLTEVSKAGTEARMYRRRLETARRILEGLE</sequence>
<dbReference type="EMBL" id="JAGMUV010000002">
    <property type="protein sequence ID" value="KAH7170831.1"/>
    <property type="molecule type" value="Genomic_DNA"/>
</dbReference>
<name>A0A9P9FQN8_9HYPO</name>
<dbReference type="OrthoDB" id="3438840at2759"/>
<feature type="compositionally biased region" description="Low complexity" evidence="2">
    <location>
        <begin position="331"/>
        <end position="340"/>
    </location>
</feature>
<feature type="region of interest" description="Disordered" evidence="2">
    <location>
        <begin position="571"/>
        <end position="594"/>
    </location>
</feature>
<evidence type="ECO:0000313" key="3">
    <source>
        <dbReference type="EMBL" id="KAH7170831.1"/>
    </source>
</evidence>
<dbReference type="AlphaFoldDB" id="A0A9P9FQN8"/>
<reference evidence="3" key="1">
    <citation type="journal article" date="2021" name="Nat. Commun.">
        <title>Genetic determinants of endophytism in the Arabidopsis root mycobiome.</title>
        <authorList>
            <person name="Mesny F."/>
            <person name="Miyauchi S."/>
            <person name="Thiergart T."/>
            <person name="Pickel B."/>
            <person name="Atanasova L."/>
            <person name="Karlsson M."/>
            <person name="Huettel B."/>
            <person name="Barry K.W."/>
            <person name="Haridas S."/>
            <person name="Chen C."/>
            <person name="Bauer D."/>
            <person name="Andreopoulos W."/>
            <person name="Pangilinan J."/>
            <person name="LaButti K."/>
            <person name="Riley R."/>
            <person name="Lipzen A."/>
            <person name="Clum A."/>
            <person name="Drula E."/>
            <person name="Henrissat B."/>
            <person name="Kohler A."/>
            <person name="Grigoriev I.V."/>
            <person name="Martin F.M."/>
            <person name="Hacquard S."/>
        </authorList>
    </citation>
    <scope>NUCLEOTIDE SEQUENCE</scope>
    <source>
        <strain evidence="3">MPI-CAGE-AT-0147</strain>
    </source>
</reference>
<feature type="region of interest" description="Disordered" evidence="2">
    <location>
        <begin position="686"/>
        <end position="829"/>
    </location>
</feature>
<protein>
    <submittedName>
        <fullName evidence="3">Uncharacterized protein</fullName>
    </submittedName>
</protein>
<organism evidence="3 4">
    <name type="scientific">Dactylonectria macrodidyma</name>
    <dbReference type="NCBI Taxonomy" id="307937"/>
    <lineage>
        <taxon>Eukaryota</taxon>
        <taxon>Fungi</taxon>
        <taxon>Dikarya</taxon>
        <taxon>Ascomycota</taxon>
        <taxon>Pezizomycotina</taxon>
        <taxon>Sordariomycetes</taxon>
        <taxon>Hypocreomycetidae</taxon>
        <taxon>Hypocreales</taxon>
        <taxon>Nectriaceae</taxon>
        <taxon>Dactylonectria</taxon>
    </lineage>
</organism>
<evidence type="ECO:0000256" key="1">
    <source>
        <dbReference type="SAM" id="Coils"/>
    </source>
</evidence>
<accession>A0A9P9FQN8</accession>
<feature type="compositionally biased region" description="Polar residues" evidence="2">
    <location>
        <begin position="263"/>
        <end position="272"/>
    </location>
</feature>
<feature type="compositionally biased region" description="Acidic residues" evidence="2">
    <location>
        <begin position="626"/>
        <end position="653"/>
    </location>
</feature>
<comment type="caution">
    <text evidence="3">The sequence shown here is derived from an EMBL/GenBank/DDBJ whole genome shotgun (WGS) entry which is preliminary data.</text>
</comment>
<feature type="region of interest" description="Disordered" evidence="2">
    <location>
        <begin position="263"/>
        <end position="355"/>
    </location>
</feature>
<feature type="compositionally biased region" description="Polar residues" evidence="2">
    <location>
        <begin position="280"/>
        <end position="305"/>
    </location>
</feature>
<feature type="region of interest" description="Disordered" evidence="2">
    <location>
        <begin position="425"/>
        <end position="444"/>
    </location>
</feature>
<gene>
    <name evidence="3" type="ORF">EDB81DRAFT_776804</name>
</gene>
<evidence type="ECO:0000313" key="4">
    <source>
        <dbReference type="Proteomes" id="UP000738349"/>
    </source>
</evidence>
<keyword evidence="1" id="KW-0175">Coiled coil</keyword>
<feature type="coiled-coil region" evidence="1">
    <location>
        <begin position="234"/>
        <end position="261"/>
    </location>
</feature>
<dbReference type="Proteomes" id="UP000738349">
    <property type="component" value="Unassembled WGS sequence"/>
</dbReference>